<organism evidence="4 5">
    <name type="scientific">Candidatus Woykebacteria bacterium RBG_13_40_7b</name>
    <dbReference type="NCBI Taxonomy" id="1802594"/>
    <lineage>
        <taxon>Bacteria</taxon>
        <taxon>Candidatus Woykeibacteriota</taxon>
    </lineage>
</organism>
<dbReference type="SUPFAM" id="SSF51556">
    <property type="entry name" value="Metallo-dependent hydrolases"/>
    <property type="match status" value="1"/>
</dbReference>
<dbReference type="InterPro" id="IPR001130">
    <property type="entry name" value="TatD-like"/>
</dbReference>
<dbReference type="PANTHER" id="PTHR46124">
    <property type="entry name" value="D-AMINOACYL-TRNA DEACYLASE"/>
    <property type="match status" value="1"/>
</dbReference>
<evidence type="ECO:0000256" key="2">
    <source>
        <dbReference type="ARBA" id="ARBA00022801"/>
    </source>
</evidence>
<evidence type="ECO:0008006" key="6">
    <source>
        <dbReference type="Google" id="ProtNLM"/>
    </source>
</evidence>
<evidence type="ECO:0000313" key="5">
    <source>
        <dbReference type="Proteomes" id="UP000177103"/>
    </source>
</evidence>
<keyword evidence="1 3" id="KW-0479">Metal-binding</keyword>
<sequence>MKLIDSHAHLQFKAYDPDREEVIKRNLQELAAIINVGADLDSSRKAVELTKQYDGLYAAIGIHPHHTNQWDGTTFSTLETLANNEKVVAVGEIGLDNHEYIGYPKPDLNAQSKILHQQIELAIKLKLATVFHCRDAYDELYEQVKKYEGKITGVVHCFMGNMEQAARFLDLGLEISFTGNITYKNNSYIRDVAAQVPEDRILIETDAPYLPPEDIRGEPASPAWTRGRPHRGERNEPRYVKIVAEKIAEIRDLSFEEMSLSFVSNTKKIFKL</sequence>
<protein>
    <recommendedName>
        <fullName evidence="6">Hydrolase TatD</fullName>
    </recommendedName>
</protein>
<feature type="binding site" evidence="3">
    <location>
        <position position="156"/>
    </location>
    <ligand>
        <name>a divalent metal cation</name>
        <dbReference type="ChEBI" id="CHEBI:60240"/>
        <label>2</label>
    </ligand>
</feature>
<dbReference type="Gene3D" id="3.20.20.140">
    <property type="entry name" value="Metal-dependent hydrolases"/>
    <property type="match status" value="1"/>
</dbReference>
<feature type="binding site" evidence="3">
    <location>
        <position position="9"/>
    </location>
    <ligand>
        <name>a divalent metal cation</name>
        <dbReference type="ChEBI" id="CHEBI:60240"/>
        <label>1</label>
    </ligand>
</feature>
<feature type="binding site" evidence="3">
    <location>
        <position position="92"/>
    </location>
    <ligand>
        <name>a divalent metal cation</name>
        <dbReference type="ChEBI" id="CHEBI:60240"/>
        <label>1</label>
    </ligand>
</feature>
<dbReference type="AlphaFoldDB" id="A0A1G1WBF6"/>
<dbReference type="GO" id="GO:0046872">
    <property type="term" value="F:metal ion binding"/>
    <property type="evidence" value="ECO:0007669"/>
    <property type="project" value="UniProtKB-KW"/>
</dbReference>
<dbReference type="FunFam" id="3.20.20.140:FF:000005">
    <property type="entry name" value="TatD family hydrolase"/>
    <property type="match status" value="1"/>
</dbReference>
<keyword evidence="2" id="KW-0378">Hydrolase</keyword>
<feature type="binding site" evidence="3">
    <location>
        <position position="206"/>
    </location>
    <ligand>
        <name>a divalent metal cation</name>
        <dbReference type="ChEBI" id="CHEBI:60240"/>
        <label>1</label>
    </ligand>
</feature>
<dbReference type="InterPro" id="IPR032466">
    <property type="entry name" value="Metal_Hydrolase"/>
</dbReference>
<dbReference type="CDD" id="cd01310">
    <property type="entry name" value="TatD_DNAse"/>
    <property type="match status" value="1"/>
</dbReference>
<dbReference type="PANTHER" id="PTHR46124:SF2">
    <property type="entry name" value="D-AMINOACYL-TRNA DEACYLASE"/>
    <property type="match status" value="1"/>
</dbReference>
<dbReference type="NCBIfam" id="TIGR00010">
    <property type="entry name" value="YchF/TatD family DNA exonuclease"/>
    <property type="match status" value="1"/>
</dbReference>
<dbReference type="GO" id="GO:0016788">
    <property type="term" value="F:hydrolase activity, acting on ester bonds"/>
    <property type="evidence" value="ECO:0007669"/>
    <property type="project" value="InterPro"/>
</dbReference>
<dbReference type="PROSITE" id="PS01091">
    <property type="entry name" value="TATD_3"/>
    <property type="match status" value="1"/>
</dbReference>
<gene>
    <name evidence="4" type="ORF">A2Y57_02575</name>
</gene>
<dbReference type="Pfam" id="PF01026">
    <property type="entry name" value="TatD_DNase"/>
    <property type="match status" value="1"/>
</dbReference>
<comment type="caution">
    <text evidence="4">The sequence shown here is derived from an EMBL/GenBank/DDBJ whole genome shotgun (WGS) entry which is preliminary data.</text>
</comment>
<name>A0A1G1WBF6_9BACT</name>
<evidence type="ECO:0000256" key="3">
    <source>
        <dbReference type="PIRSR" id="PIRSR005902-1"/>
    </source>
</evidence>
<feature type="binding site" evidence="3">
    <location>
        <position position="7"/>
    </location>
    <ligand>
        <name>a divalent metal cation</name>
        <dbReference type="ChEBI" id="CHEBI:60240"/>
        <label>1</label>
    </ligand>
</feature>
<dbReference type="EMBL" id="MHCQ01000004">
    <property type="protein sequence ID" value="OGY25026.1"/>
    <property type="molecule type" value="Genomic_DNA"/>
</dbReference>
<dbReference type="Proteomes" id="UP000177103">
    <property type="component" value="Unassembled WGS sequence"/>
</dbReference>
<evidence type="ECO:0000256" key="1">
    <source>
        <dbReference type="ARBA" id="ARBA00022723"/>
    </source>
</evidence>
<dbReference type="GO" id="GO:0005829">
    <property type="term" value="C:cytosol"/>
    <property type="evidence" value="ECO:0007669"/>
    <property type="project" value="TreeGrafter"/>
</dbReference>
<dbReference type="InterPro" id="IPR015991">
    <property type="entry name" value="TatD/YcfH-like"/>
</dbReference>
<dbReference type="GO" id="GO:0004536">
    <property type="term" value="F:DNA nuclease activity"/>
    <property type="evidence" value="ECO:0007669"/>
    <property type="project" value="InterPro"/>
</dbReference>
<proteinExistence type="predicted"/>
<evidence type="ECO:0000313" key="4">
    <source>
        <dbReference type="EMBL" id="OGY25026.1"/>
    </source>
</evidence>
<dbReference type="InterPro" id="IPR018228">
    <property type="entry name" value="DNase_TatD-rel_CS"/>
</dbReference>
<feature type="binding site" evidence="3">
    <location>
        <position position="132"/>
    </location>
    <ligand>
        <name>a divalent metal cation</name>
        <dbReference type="ChEBI" id="CHEBI:60240"/>
        <label>2</label>
    </ligand>
</feature>
<reference evidence="4 5" key="1">
    <citation type="journal article" date="2016" name="Nat. Commun.">
        <title>Thousands of microbial genomes shed light on interconnected biogeochemical processes in an aquifer system.</title>
        <authorList>
            <person name="Anantharaman K."/>
            <person name="Brown C.T."/>
            <person name="Hug L.A."/>
            <person name="Sharon I."/>
            <person name="Castelle C.J."/>
            <person name="Probst A.J."/>
            <person name="Thomas B.C."/>
            <person name="Singh A."/>
            <person name="Wilkins M.J."/>
            <person name="Karaoz U."/>
            <person name="Brodie E.L."/>
            <person name="Williams K.H."/>
            <person name="Hubbard S.S."/>
            <person name="Banfield J.F."/>
        </authorList>
    </citation>
    <scope>NUCLEOTIDE SEQUENCE [LARGE SCALE GENOMIC DNA]</scope>
</reference>
<accession>A0A1G1WBF6</accession>
<dbReference type="PIRSF" id="PIRSF005902">
    <property type="entry name" value="DNase_TatD"/>
    <property type="match status" value="1"/>
</dbReference>